<keyword evidence="11" id="KW-1185">Reference proteome</keyword>
<dbReference type="Gene3D" id="1.20.1740.10">
    <property type="entry name" value="Amino acid/polyamine transporter I"/>
    <property type="match status" value="1"/>
</dbReference>
<keyword evidence="6 8" id="KW-0472">Membrane</keyword>
<evidence type="ECO:0000259" key="9">
    <source>
        <dbReference type="Pfam" id="PF00324"/>
    </source>
</evidence>
<evidence type="ECO:0000256" key="3">
    <source>
        <dbReference type="ARBA" id="ARBA00022692"/>
    </source>
</evidence>
<feature type="transmembrane region" description="Helical" evidence="8">
    <location>
        <begin position="243"/>
        <end position="263"/>
    </location>
</feature>
<evidence type="ECO:0000313" key="10">
    <source>
        <dbReference type="EMBL" id="KAB5591011.1"/>
    </source>
</evidence>
<evidence type="ECO:0000256" key="5">
    <source>
        <dbReference type="ARBA" id="ARBA00022989"/>
    </source>
</evidence>
<keyword evidence="3 8" id="KW-0812">Transmembrane</keyword>
<feature type="transmembrane region" description="Helical" evidence="8">
    <location>
        <begin position="513"/>
        <end position="535"/>
    </location>
</feature>
<dbReference type="OrthoDB" id="10062876at2759"/>
<dbReference type="GO" id="GO:0015171">
    <property type="term" value="F:amino acid transmembrane transporter activity"/>
    <property type="evidence" value="ECO:0007669"/>
    <property type="project" value="TreeGrafter"/>
</dbReference>
<keyword evidence="5 8" id="KW-1133">Transmembrane helix</keyword>
<feature type="domain" description="Amino acid permease/ SLC12A" evidence="9">
    <location>
        <begin position="169"/>
        <end position="568"/>
    </location>
</feature>
<comment type="subcellular location">
    <subcellularLocation>
        <location evidence="1">Membrane</location>
        <topology evidence="1">Multi-pass membrane protein</topology>
    </subcellularLocation>
</comment>
<evidence type="ECO:0000256" key="4">
    <source>
        <dbReference type="ARBA" id="ARBA00022970"/>
    </source>
</evidence>
<reference evidence="10 11" key="1">
    <citation type="journal article" date="2019" name="Fungal Biol. Biotechnol.">
        <title>Draft genome sequence of fastidious pathogen Ceratobasidium theobromae, which causes vascular-streak dieback in Theobroma cacao.</title>
        <authorList>
            <person name="Ali S.S."/>
            <person name="Asman A."/>
            <person name="Shao J."/>
            <person name="Firmansyah A.P."/>
            <person name="Susilo A.W."/>
            <person name="Rosmana A."/>
            <person name="McMahon P."/>
            <person name="Junaid M."/>
            <person name="Guest D."/>
            <person name="Kheng T.Y."/>
            <person name="Meinhardt L.W."/>
            <person name="Bailey B.A."/>
        </authorList>
    </citation>
    <scope>NUCLEOTIDE SEQUENCE [LARGE SCALE GENOMIC DNA]</scope>
    <source>
        <strain evidence="10 11">CT2</strain>
    </source>
</reference>
<dbReference type="InterPro" id="IPR004841">
    <property type="entry name" value="AA-permease/SLC12A_dom"/>
</dbReference>
<dbReference type="PANTHER" id="PTHR43341">
    <property type="entry name" value="AMINO ACID PERMEASE"/>
    <property type="match status" value="1"/>
</dbReference>
<feature type="transmembrane region" description="Helical" evidence="8">
    <location>
        <begin position="205"/>
        <end position="223"/>
    </location>
</feature>
<name>A0A5N5QHS1_9AGAM</name>
<evidence type="ECO:0000256" key="7">
    <source>
        <dbReference type="SAM" id="MobiDB-lite"/>
    </source>
</evidence>
<feature type="transmembrane region" description="Helical" evidence="8">
    <location>
        <begin position="344"/>
        <end position="363"/>
    </location>
</feature>
<evidence type="ECO:0000256" key="2">
    <source>
        <dbReference type="ARBA" id="ARBA00022448"/>
    </source>
</evidence>
<dbReference type="PIRSF" id="PIRSF006060">
    <property type="entry name" value="AA_transporter"/>
    <property type="match status" value="1"/>
</dbReference>
<dbReference type="Pfam" id="PF00324">
    <property type="entry name" value="AA_permease"/>
    <property type="match status" value="2"/>
</dbReference>
<feature type="compositionally biased region" description="Basic and acidic residues" evidence="7">
    <location>
        <begin position="39"/>
        <end position="55"/>
    </location>
</feature>
<sequence>MSPSITPILERSQVASTSSPIEDSRSSPDGTPISTAKRPNKDVEQESIHSRDVPWEAHPERLADVRRGLKQRHIHMFALAGTIGTGLFLSSGKALAEAGPLGALLGYSLMGIVTAAGESLLRPSAELTRDATLDSSCVHGLGDVCIFARIRRVCAPYNQGVWMPSLIAGAVLGAVTGWNFWYSMAITAVVELVATCILGGLNMGLYVSPTLLTTICSFILGPTGAYRDLYYGEVITLVPYVEFGFALLKITLIVVLLLVGLVITSGGGPTHESIGFRYWRDPGPFRQLDLGHGHTIGGGWGQFLATWSTLINAAFAYGNIQVVAIAGSETKHPRVAIPKAVNKTFSRVVLFYVSSVFMIGLLLPSTEALLLSGDGTATQSPFVIAMNRARIRVLPDVVNAVVLSSALSSASGFMPYAFGLAEDGNAPGIFSRTNRLGNPWVAVVCSSSFGALGYLSVTEKSMNVLLWLINLSAVAGLVSWIILCIGYLRFYAALKAQGYSRNELPYESPLQPYTAWFALVMVGLITFFSGFKVFLKGQFSVSAFLSNYINIFVFLGIYTIWKIWTRSRQLYLPATEIDLSDFEVIRRERDGILTAPSSETLAWRRSSRRQRLFVCLC</sequence>
<evidence type="ECO:0000256" key="8">
    <source>
        <dbReference type="SAM" id="Phobius"/>
    </source>
</evidence>
<evidence type="ECO:0000256" key="6">
    <source>
        <dbReference type="ARBA" id="ARBA00023136"/>
    </source>
</evidence>
<feature type="transmembrane region" description="Helical" evidence="8">
    <location>
        <begin position="541"/>
        <end position="561"/>
    </location>
</feature>
<gene>
    <name evidence="10" type="ORF">CTheo_5539</name>
</gene>
<keyword evidence="2" id="KW-0813">Transport</keyword>
<keyword evidence="4" id="KW-0029">Amino-acid transport</keyword>
<evidence type="ECO:0000256" key="1">
    <source>
        <dbReference type="ARBA" id="ARBA00004141"/>
    </source>
</evidence>
<dbReference type="AlphaFoldDB" id="A0A5N5QHS1"/>
<dbReference type="GO" id="GO:0016020">
    <property type="term" value="C:membrane"/>
    <property type="evidence" value="ECO:0007669"/>
    <property type="project" value="UniProtKB-SubCell"/>
</dbReference>
<comment type="caution">
    <text evidence="10">The sequence shown here is derived from an EMBL/GenBank/DDBJ whole genome shotgun (WGS) entry which is preliminary data.</text>
</comment>
<dbReference type="InterPro" id="IPR050524">
    <property type="entry name" value="APC_YAT"/>
</dbReference>
<dbReference type="EMBL" id="SSOP01000129">
    <property type="protein sequence ID" value="KAB5591011.1"/>
    <property type="molecule type" value="Genomic_DNA"/>
</dbReference>
<dbReference type="PANTHER" id="PTHR43341:SF1">
    <property type="entry name" value="GENERAL AMINO-ACID PERMEASE GAP1"/>
    <property type="match status" value="1"/>
</dbReference>
<feature type="compositionally biased region" description="Polar residues" evidence="7">
    <location>
        <begin position="13"/>
        <end position="34"/>
    </location>
</feature>
<feature type="domain" description="Amino acid permease/ SLC12A" evidence="9">
    <location>
        <begin position="73"/>
        <end position="115"/>
    </location>
</feature>
<protein>
    <submittedName>
        <fullName evidence="10">Amino acid permease</fullName>
    </submittedName>
</protein>
<proteinExistence type="predicted"/>
<feature type="transmembrane region" description="Helical" evidence="8">
    <location>
        <begin position="157"/>
        <end position="174"/>
    </location>
</feature>
<organism evidence="10 11">
    <name type="scientific">Ceratobasidium theobromae</name>
    <dbReference type="NCBI Taxonomy" id="1582974"/>
    <lineage>
        <taxon>Eukaryota</taxon>
        <taxon>Fungi</taxon>
        <taxon>Dikarya</taxon>
        <taxon>Basidiomycota</taxon>
        <taxon>Agaricomycotina</taxon>
        <taxon>Agaricomycetes</taxon>
        <taxon>Cantharellales</taxon>
        <taxon>Ceratobasidiaceae</taxon>
        <taxon>Ceratobasidium</taxon>
    </lineage>
</organism>
<evidence type="ECO:0000313" key="11">
    <source>
        <dbReference type="Proteomes" id="UP000383932"/>
    </source>
</evidence>
<feature type="transmembrane region" description="Helical" evidence="8">
    <location>
        <begin position="439"/>
        <end position="458"/>
    </location>
</feature>
<dbReference type="Proteomes" id="UP000383932">
    <property type="component" value="Unassembled WGS sequence"/>
</dbReference>
<accession>A0A5N5QHS1</accession>
<feature type="transmembrane region" description="Helical" evidence="8">
    <location>
        <begin position="464"/>
        <end position="492"/>
    </location>
</feature>
<feature type="region of interest" description="Disordered" evidence="7">
    <location>
        <begin position="1"/>
        <end position="55"/>
    </location>
</feature>